<evidence type="ECO:0000256" key="5">
    <source>
        <dbReference type="ARBA" id="ARBA00022881"/>
    </source>
</evidence>
<keyword evidence="6" id="KW-0234">DNA repair</keyword>
<dbReference type="GO" id="GO:0009380">
    <property type="term" value="C:excinuclease repair complex"/>
    <property type="evidence" value="ECO:0007669"/>
    <property type="project" value="TreeGrafter"/>
</dbReference>
<dbReference type="AlphaFoldDB" id="A0A0D5ZJE6"/>
<dbReference type="Gene3D" id="1.10.150.20">
    <property type="entry name" value="5' to 3' exonuclease, C-terminal subdomain"/>
    <property type="match status" value="1"/>
</dbReference>
<evidence type="ECO:0000259" key="12">
    <source>
        <dbReference type="PROSITE" id="PS50164"/>
    </source>
</evidence>
<evidence type="ECO:0000256" key="4">
    <source>
        <dbReference type="ARBA" id="ARBA00022801"/>
    </source>
</evidence>
<dbReference type="GO" id="GO:0009381">
    <property type="term" value="F:excinuclease ABC activity"/>
    <property type="evidence" value="ECO:0007669"/>
    <property type="project" value="InterPro"/>
</dbReference>
<dbReference type="CDD" id="cd10434">
    <property type="entry name" value="GIY-YIG_UvrC_Cho"/>
    <property type="match status" value="1"/>
</dbReference>
<keyword evidence="5" id="KW-0267">Excision nuclease</keyword>
<evidence type="ECO:0000256" key="1">
    <source>
        <dbReference type="ARBA" id="ARBA00022490"/>
    </source>
</evidence>
<evidence type="ECO:0000256" key="3">
    <source>
        <dbReference type="ARBA" id="ARBA00022769"/>
    </source>
</evidence>
<evidence type="ECO:0000256" key="2">
    <source>
        <dbReference type="ARBA" id="ARBA00022763"/>
    </source>
</evidence>
<protein>
    <recommendedName>
        <fullName evidence="8">Excinuclease cho</fullName>
    </recommendedName>
    <alternativeName>
        <fullName evidence="10">Endonuclease cho</fullName>
    </alternativeName>
    <alternativeName>
        <fullName evidence="9">UvrC homolog protein</fullName>
    </alternativeName>
</protein>
<dbReference type="Proteomes" id="UP000032722">
    <property type="component" value="Chromosome"/>
</dbReference>
<dbReference type="InterPro" id="IPR001162">
    <property type="entry name" value="UvrC_RNase_H_dom"/>
</dbReference>
<evidence type="ECO:0000256" key="6">
    <source>
        <dbReference type="ARBA" id="ARBA00023204"/>
    </source>
</evidence>
<feature type="domain" description="UVR" evidence="11">
    <location>
        <begin position="183"/>
        <end position="218"/>
    </location>
</feature>
<dbReference type="GO" id="GO:0009432">
    <property type="term" value="P:SOS response"/>
    <property type="evidence" value="ECO:0007669"/>
    <property type="project" value="UniProtKB-KW"/>
</dbReference>
<dbReference type="InterPro" id="IPR047296">
    <property type="entry name" value="GIY-YIG_UvrC_Cho"/>
</dbReference>
<dbReference type="PROSITE" id="PS50165">
    <property type="entry name" value="UVRC"/>
    <property type="match status" value="1"/>
</dbReference>
<dbReference type="HOGENOM" id="CLU_014841_3_2_14"/>
<dbReference type="InterPro" id="IPR010994">
    <property type="entry name" value="RuvA_2-like"/>
</dbReference>
<dbReference type="SUPFAM" id="SSF46600">
    <property type="entry name" value="C-terminal UvrC-binding domain of UvrB"/>
    <property type="match status" value="1"/>
</dbReference>
<feature type="domain" description="UvrC family homology region profile" evidence="13">
    <location>
        <begin position="234"/>
        <end position="453"/>
    </location>
</feature>
<keyword evidence="1" id="KW-0963">Cytoplasm</keyword>
<gene>
    <name evidence="14" type="ORF">VO56_01050</name>
</gene>
<name>A0A0D5ZJE6_9BACT</name>
<evidence type="ECO:0000256" key="9">
    <source>
        <dbReference type="ARBA" id="ARBA00042138"/>
    </source>
</evidence>
<dbReference type="SMART" id="SM00465">
    <property type="entry name" value="GIYc"/>
    <property type="match status" value="1"/>
</dbReference>
<evidence type="ECO:0000313" key="15">
    <source>
        <dbReference type="Proteomes" id="UP000032722"/>
    </source>
</evidence>
<keyword evidence="7" id="KW-0742">SOS response</keyword>
<dbReference type="GO" id="GO:0006289">
    <property type="term" value="P:nucleotide-excision repair"/>
    <property type="evidence" value="ECO:0007669"/>
    <property type="project" value="InterPro"/>
</dbReference>
<dbReference type="Pfam" id="PF22920">
    <property type="entry name" value="UvrC_RNaseH"/>
    <property type="match status" value="1"/>
</dbReference>
<dbReference type="Pfam" id="PF02151">
    <property type="entry name" value="UVR"/>
    <property type="match status" value="1"/>
</dbReference>
<keyword evidence="4" id="KW-0378">Hydrolase</keyword>
<dbReference type="PROSITE" id="PS50151">
    <property type="entry name" value="UVR"/>
    <property type="match status" value="1"/>
</dbReference>
<dbReference type="InterPro" id="IPR036876">
    <property type="entry name" value="UVR_dom_sf"/>
</dbReference>
<evidence type="ECO:0000256" key="8">
    <source>
        <dbReference type="ARBA" id="ARBA00040756"/>
    </source>
</evidence>
<dbReference type="FunFam" id="3.40.1440.10:FF:000001">
    <property type="entry name" value="UvrABC system protein C"/>
    <property type="match status" value="1"/>
</dbReference>
<dbReference type="Gene3D" id="3.40.1440.10">
    <property type="entry name" value="GIY-YIG endonuclease"/>
    <property type="match status" value="1"/>
</dbReference>
<dbReference type="SUPFAM" id="SSF47781">
    <property type="entry name" value="RuvA domain 2-like"/>
    <property type="match status" value="1"/>
</dbReference>
<dbReference type="InterPro" id="IPR001943">
    <property type="entry name" value="UVR_dom"/>
</dbReference>
<dbReference type="KEGG" id="mgb:VO56_01050"/>
<dbReference type="InterPro" id="IPR038476">
    <property type="entry name" value="UvrC_RNase_H_dom_sf"/>
</dbReference>
<dbReference type="InterPro" id="IPR050066">
    <property type="entry name" value="UvrABC_protein_C"/>
</dbReference>
<evidence type="ECO:0000313" key="14">
    <source>
        <dbReference type="EMBL" id="AKA49857.1"/>
    </source>
</evidence>
<dbReference type="PATRIC" id="fig|29556.3.peg.210"/>
<dbReference type="PANTHER" id="PTHR30562">
    <property type="entry name" value="UVRC/OXIDOREDUCTASE"/>
    <property type="match status" value="1"/>
</dbReference>
<evidence type="ECO:0000256" key="10">
    <source>
        <dbReference type="ARBA" id="ARBA00042732"/>
    </source>
</evidence>
<dbReference type="InterPro" id="IPR035901">
    <property type="entry name" value="GIY-YIG_endonuc_sf"/>
</dbReference>
<evidence type="ECO:0000256" key="7">
    <source>
        <dbReference type="ARBA" id="ARBA00023236"/>
    </source>
</evidence>
<organism evidence="15">
    <name type="scientific">Mycoplasmopsis gallinacea</name>
    <dbReference type="NCBI Taxonomy" id="29556"/>
    <lineage>
        <taxon>Bacteria</taxon>
        <taxon>Bacillati</taxon>
        <taxon>Mycoplasmatota</taxon>
        <taxon>Mycoplasmoidales</taxon>
        <taxon>Metamycoplasmataceae</taxon>
        <taxon>Mycoplasmopsis</taxon>
    </lineage>
</organism>
<sequence>MNSNEQILNLLTKVPKKPGVYLWKNVQGEVIYIGKAVNLYNRMHQYFKGAINSYKTHAMVSNIASFDFVVTENNKSAFVLEKNYIEQYKPKYNVQLLDDKRYPYLKIKLTDKLEISSTFRIGKTDKNNYYYGPFPPGENVRGLIKVLQRIFLYENGLPIINKSRSYWEEKFNELILLLKLKDNSFLDQLYSKMQKASDSMNFELALEYKKAYLVLKNMKDIQISEISVFKNIDVISIIEQDDYLLFYVIMYRYGVQINHFFHVSEAIGVKEQIIENFIFSLYHSKNEIPDKLVLDEKYNDIFLDENLTSKVVFPKIGILHKLLERALINNKEMANVHLENLKSKKEQKDLLWIEVIEFLGSKVESNPTIYLFDNSNLNNNFPVGVTVAFQNGEPNKMLYRKFNHEKTVTKDSRKSDVEYMYQTIYKYFESNWKFLKDDDIFIVDGAIMQINEALRAIKNLGINRKIKLYSLVKNDYHKTSKLLDSSGDEIAIKNRNIFNFLARMQVEVDRFAKTYLRKKHINSTFESKLTQIKGIGKKTEQILLKTFQNYSNIANASFEEIEKVTNKKIAKIIKENYKL</sequence>
<keyword evidence="2" id="KW-0227">DNA damage</keyword>
<accession>A0A0D5ZJE6</accession>
<dbReference type="EMBL" id="CP011021">
    <property type="protein sequence ID" value="AKA49857.1"/>
    <property type="molecule type" value="Genomic_DNA"/>
</dbReference>
<feature type="domain" description="GIY-YIG" evidence="12">
    <location>
        <begin position="16"/>
        <end position="94"/>
    </location>
</feature>
<dbReference type="Pfam" id="PF08459">
    <property type="entry name" value="UvrC_RNaseH_dom"/>
    <property type="match status" value="1"/>
</dbReference>
<dbReference type="InterPro" id="IPR000305">
    <property type="entry name" value="GIY-YIG_endonuc"/>
</dbReference>
<proteinExistence type="predicted"/>
<keyword evidence="3" id="KW-0228">DNA excision</keyword>
<dbReference type="PANTHER" id="PTHR30562:SF10">
    <property type="entry name" value="EXCINUCLEASE CHO"/>
    <property type="match status" value="1"/>
</dbReference>
<evidence type="ECO:0000259" key="11">
    <source>
        <dbReference type="PROSITE" id="PS50151"/>
    </source>
</evidence>
<dbReference type="Pfam" id="PF01541">
    <property type="entry name" value="GIY-YIG"/>
    <property type="match status" value="1"/>
</dbReference>
<reference evidence="14 15" key="1">
    <citation type="journal article" date="2015" name="Genome Announc.">
        <title>Complete Genome Sequence of Mycoplasma meleagridis, a Possible Emerging Pathogen in Chickens.</title>
        <authorList>
            <person name="Abolnik C."/>
        </authorList>
    </citation>
    <scope>NUCLEOTIDE SEQUENCE [LARGE SCALE GENOMIC DNA]</scope>
    <source>
        <strain evidence="14 15">B2096 8B</strain>
    </source>
</reference>
<evidence type="ECO:0000259" key="13">
    <source>
        <dbReference type="PROSITE" id="PS50165"/>
    </source>
</evidence>
<dbReference type="SUPFAM" id="SSF82771">
    <property type="entry name" value="GIY-YIG endonuclease"/>
    <property type="match status" value="1"/>
</dbReference>
<dbReference type="PROSITE" id="PS50164">
    <property type="entry name" value="GIY_YIG"/>
    <property type="match status" value="1"/>
</dbReference>
<dbReference type="Gene3D" id="3.30.420.340">
    <property type="entry name" value="UvrC, RNAse H endonuclease domain"/>
    <property type="match status" value="1"/>
</dbReference>